<proteinExistence type="predicted"/>
<evidence type="ECO:0008006" key="4">
    <source>
        <dbReference type="Google" id="ProtNLM"/>
    </source>
</evidence>
<feature type="chain" id="PRO_5031176265" description="High-affinity nitrate transporter" evidence="2">
    <location>
        <begin position="21"/>
        <end position="225"/>
    </location>
</feature>
<keyword evidence="1" id="KW-0472">Membrane</keyword>
<accession>A0A7S2FKQ7</accession>
<keyword evidence="2" id="KW-0732">Signal</keyword>
<dbReference type="GO" id="GO:0005886">
    <property type="term" value="C:plasma membrane"/>
    <property type="evidence" value="ECO:0007669"/>
    <property type="project" value="TreeGrafter"/>
</dbReference>
<keyword evidence="1" id="KW-1133">Transmembrane helix</keyword>
<protein>
    <recommendedName>
        <fullName evidence="4">High-affinity nitrate transporter</fullName>
    </recommendedName>
</protein>
<reference evidence="3" key="1">
    <citation type="submission" date="2021-01" db="EMBL/GenBank/DDBJ databases">
        <authorList>
            <person name="Corre E."/>
            <person name="Pelletier E."/>
            <person name="Niang G."/>
            <person name="Scheremetjew M."/>
            <person name="Finn R."/>
            <person name="Kale V."/>
            <person name="Holt S."/>
            <person name="Cochrane G."/>
            <person name="Meng A."/>
            <person name="Brown T."/>
            <person name="Cohen L."/>
        </authorList>
    </citation>
    <scope>NUCLEOTIDE SEQUENCE</scope>
    <source>
        <strain evidence="3">RCC733</strain>
    </source>
</reference>
<evidence type="ECO:0000256" key="2">
    <source>
        <dbReference type="SAM" id="SignalP"/>
    </source>
</evidence>
<gene>
    <name evidence="3" type="ORF">PPRO1471_LOCUS9402</name>
</gene>
<keyword evidence="1" id="KW-0812">Transmembrane</keyword>
<dbReference type="AlphaFoldDB" id="A0A7S2FKQ7"/>
<sequence length="225" mass="24181">MSPLPLLLLLALTSTMHAHAATLYADIPGVIDVATPSVDQTTTAPFSEIQAGAPSEAGNVTIALSTEEDTADWSTVTLRLCYAPISQVDRKWRSTKDNVQGNTQCKQPGLKKIATIPWESGTNTLEYTFQPSENVAEAVYFIEALVQNANETYVAKGFSGQKAFFQVIGWEAVDAGLITAAAVLSALSWASLGIYFIKDYLFTKKPTSMSNSPSFSLTTSTKTLA</sequence>
<feature type="signal peptide" evidence="2">
    <location>
        <begin position="1"/>
        <end position="20"/>
    </location>
</feature>
<dbReference type="Pfam" id="PF16974">
    <property type="entry name" value="NAR2"/>
    <property type="match status" value="1"/>
</dbReference>
<evidence type="ECO:0000256" key="1">
    <source>
        <dbReference type="SAM" id="Phobius"/>
    </source>
</evidence>
<dbReference type="InterPro" id="IPR016605">
    <property type="entry name" value="Transptr_NO3_Nar2"/>
</dbReference>
<feature type="transmembrane region" description="Helical" evidence="1">
    <location>
        <begin position="175"/>
        <end position="197"/>
    </location>
</feature>
<organism evidence="3">
    <name type="scientific">Pycnococcus provasolii</name>
    <dbReference type="NCBI Taxonomy" id="41880"/>
    <lineage>
        <taxon>Eukaryota</taxon>
        <taxon>Viridiplantae</taxon>
        <taxon>Chlorophyta</taxon>
        <taxon>Pseudoscourfieldiophyceae</taxon>
        <taxon>Pseudoscourfieldiales</taxon>
        <taxon>Pycnococcaceae</taxon>
        <taxon>Pycnococcus</taxon>
    </lineage>
</organism>
<dbReference type="PANTHER" id="PTHR34806:SF1">
    <property type="entry name" value="HIGH-AFFINITY NITRATE TRANSPORTER 3.1"/>
    <property type="match status" value="1"/>
</dbReference>
<dbReference type="EMBL" id="HBGR01014144">
    <property type="protein sequence ID" value="CAD9398839.1"/>
    <property type="molecule type" value="Transcribed_RNA"/>
</dbReference>
<dbReference type="GO" id="GO:0015112">
    <property type="term" value="F:nitrate transmembrane transporter activity"/>
    <property type="evidence" value="ECO:0007669"/>
    <property type="project" value="TreeGrafter"/>
</dbReference>
<evidence type="ECO:0000313" key="3">
    <source>
        <dbReference type="EMBL" id="CAD9398839.1"/>
    </source>
</evidence>
<name>A0A7S2FKQ7_9CHLO</name>
<dbReference type="GO" id="GO:0010167">
    <property type="term" value="P:response to nitrate"/>
    <property type="evidence" value="ECO:0007669"/>
    <property type="project" value="InterPro"/>
</dbReference>
<dbReference type="PANTHER" id="PTHR34806">
    <property type="entry name" value="HIGH-AFFINITY NITRATE TRANSPORTER 3.2"/>
    <property type="match status" value="1"/>
</dbReference>